<dbReference type="RefSeq" id="WP_317476760.1">
    <property type="nucleotide sequence ID" value="NZ_JARQTT010000004.1"/>
</dbReference>
<dbReference type="PROSITE" id="PS51007">
    <property type="entry name" value="CYTC"/>
    <property type="match status" value="1"/>
</dbReference>
<evidence type="ECO:0000313" key="8">
    <source>
        <dbReference type="Proteomes" id="UP001214976"/>
    </source>
</evidence>
<name>A0AAW6Q7Z9_9PAST</name>
<dbReference type="Proteomes" id="UP001214976">
    <property type="component" value="Unassembled WGS sequence"/>
</dbReference>
<dbReference type="InterPro" id="IPR009056">
    <property type="entry name" value="Cyt_c-like_dom"/>
</dbReference>
<dbReference type="EMBL" id="JARQTW010000007">
    <property type="protein sequence ID" value="MDG2949546.1"/>
    <property type="molecule type" value="Genomic_DNA"/>
</dbReference>
<evidence type="ECO:0000256" key="3">
    <source>
        <dbReference type="ARBA" id="ARBA00023004"/>
    </source>
</evidence>
<proteinExistence type="predicted"/>
<keyword evidence="1 4" id="KW-0349">Heme</keyword>
<evidence type="ECO:0000256" key="2">
    <source>
        <dbReference type="ARBA" id="ARBA00022723"/>
    </source>
</evidence>
<comment type="caution">
    <text evidence="7">The sequence shown here is derived from an EMBL/GenBank/DDBJ whole genome shotgun (WGS) entry which is preliminary data.</text>
</comment>
<feature type="signal peptide" evidence="5">
    <location>
        <begin position="1"/>
        <end position="20"/>
    </location>
</feature>
<reference evidence="7" key="1">
    <citation type="submission" date="2023-03" db="EMBL/GenBank/DDBJ databases">
        <title>Classification of Bisgaard taxon 6 and taxon 10 as Exercitatus varius gen. nov., spec. nov.</title>
        <authorList>
            <person name="Christensen H."/>
        </authorList>
    </citation>
    <scope>NUCLEOTIDE SEQUENCE</scope>
    <source>
        <strain evidence="7">86116</strain>
    </source>
</reference>
<feature type="chain" id="PRO_5043554847" evidence="5">
    <location>
        <begin position="21"/>
        <end position="103"/>
    </location>
</feature>
<protein>
    <submittedName>
        <fullName evidence="7">C-type cytochrome</fullName>
    </submittedName>
</protein>
<keyword evidence="5" id="KW-0732">Signal</keyword>
<dbReference type="InterPro" id="IPR036909">
    <property type="entry name" value="Cyt_c-like_dom_sf"/>
</dbReference>
<keyword evidence="3 4" id="KW-0408">Iron</keyword>
<gene>
    <name evidence="7" type="ORF">P7M15_03240</name>
</gene>
<evidence type="ECO:0000256" key="5">
    <source>
        <dbReference type="SAM" id="SignalP"/>
    </source>
</evidence>
<evidence type="ECO:0000256" key="1">
    <source>
        <dbReference type="ARBA" id="ARBA00022617"/>
    </source>
</evidence>
<evidence type="ECO:0000313" key="7">
    <source>
        <dbReference type="EMBL" id="MDG2949546.1"/>
    </source>
</evidence>
<accession>A0AAW6Q7Z9</accession>
<dbReference type="Pfam" id="PF13442">
    <property type="entry name" value="Cytochrome_CBB3"/>
    <property type="match status" value="1"/>
</dbReference>
<sequence length="103" mass="11415">MKKTRLILTALYALPLAVQADNNADLKKGERIYKQQCATCHGKQGEKPAMGQSAVIRHFTAEQIVTALSKRKNGEIQGAGNSVKERLSESDMKNIAEFLTRQK</sequence>
<keyword evidence="2 4" id="KW-0479">Metal-binding</keyword>
<feature type="domain" description="Cytochrome c" evidence="6">
    <location>
        <begin position="24"/>
        <end position="103"/>
    </location>
</feature>
<dbReference type="GO" id="GO:0046872">
    <property type="term" value="F:metal ion binding"/>
    <property type="evidence" value="ECO:0007669"/>
    <property type="project" value="UniProtKB-KW"/>
</dbReference>
<organism evidence="7 8">
    <name type="scientific">Exercitatus varius</name>
    <dbReference type="NCBI Taxonomy" id="67857"/>
    <lineage>
        <taxon>Bacteria</taxon>
        <taxon>Pseudomonadati</taxon>
        <taxon>Pseudomonadota</taxon>
        <taxon>Gammaproteobacteria</taxon>
        <taxon>Pasteurellales</taxon>
        <taxon>Pasteurellaceae</taxon>
        <taxon>Exercitatus</taxon>
    </lineage>
</organism>
<dbReference type="GO" id="GO:0020037">
    <property type="term" value="F:heme binding"/>
    <property type="evidence" value="ECO:0007669"/>
    <property type="project" value="InterPro"/>
</dbReference>
<dbReference type="SUPFAM" id="SSF46626">
    <property type="entry name" value="Cytochrome c"/>
    <property type="match status" value="1"/>
</dbReference>
<dbReference type="Gene3D" id="1.10.760.10">
    <property type="entry name" value="Cytochrome c-like domain"/>
    <property type="match status" value="1"/>
</dbReference>
<dbReference type="GO" id="GO:0009055">
    <property type="term" value="F:electron transfer activity"/>
    <property type="evidence" value="ECO:0007669"/>
    <property type="project" value="InterPro"/>
</dbReference>
<evidence type="ECO:0000259" key="6">
    <source>
        <dbReference type="PROSITE" id="PS51007"/>
    </source>
</evidence>
<dbReference type="AlphaFoldDB" id="A0AAW6Q7Z9"/>
<evidence type="ECO:0000256" key="4">
    <source>
        <dbReference type="PROSITE-ProRule" id="PRU00433"/>
    </source>
</evidence>